<evidence type="ECO:0000256" key="2">
    <source>
        <dbReference type="SAM" id="MobiDB-lite"/>
    </source>
</evidence>
<evidence type="ECO:0000256" key="1">
    <source>
        <dbReference type="SAM" id="Coils"/>
    </source>
</evidence>
<dbReference type="Proteomes" id="UP000011014">
    <property type="component" value="Unassembled WGS sequence"/>
</dbReference>
<proteinExistence type="predicted"/>
<accession>E4YUQ5</accession>
<feature type="coiled-coil region" evidence="1">
    <location>
        <begin position="111"/>
        <end position="138"/>
    </location>
</feature>
<feature type="compositionally biased region" description="Basic and acidic residues" evidence="2">
    <location>
        <begin position="372"/>
        <end position="384"/>
    </location>
</feature>
<reference evidence="3" key="1">
    <citation type="journal article" date="2010" name="Science">
        <title>Plasticity of animal genome architecture unmasked by rapid evolution of a pelagic tunicate.</title>
        <authorList>
            <person name="Denoeud F."/>
            <person name="Henriet S."/>
            <person name="Mungpakdee S."/>
            <person name="Aury J.M."/>
            <person name="Da Silva C."/>
            <person name="Brinkmann H."/>
            <person name="Mikhaleva J."/>
            <person name="Olsen L.C."/>
            <person name="Jubin C."/>
            <person name="Canestro C."/>
            <person name="Bouquet J.M."/>
            <person name="Danks G."/>
            <person name="Poulain J."/>
            <person name="Campsteijn C."/>
            <person name="Adamski M."/>
            <person name="Cross I."/>
            <person name="Yadetie F."/>
            <person name="Muffato M."/>
            <person name="Louis A."/>
            <person name="Butcher S."/>
            <person name="Tsagkogeorga G."/>
            <person name="Konrad A."/>
            <person name="Singh S."/>
            <person name="Jensen M.F."/>
            <person name="Cong E.H."/>
            <person name="Eikeseth-Otteraa H."/>
            <person name="Noel B."/>
            <person name="Anthouard V."/>
            <person name="Porcel B.M."/>
            <person name="Kachouri-Lafond R."/>
            <person name="Nishino A."/>
            <person name="Ugolini M."/>
            <person name="Chourrout P."/>
            <person name="Nishida H."/>
            <person name="Aasland R."/>
            <person name="Huzurbazar S."/>
            <person name="Westhof E."/>
            <person name="Delsuc F."/>
            <person name="Lehrach H."/>
            <person name="Reinhardt R."/>
            <person name="Weissenbach J."/>
            <person name="Roy S.W."/>
            <person name="Artiguenave F."/>
            <person name="Postlethwait J.H."/>
            <person name="Manak J.R."/>
            <person name="Thompson E.M."/>
            <person name="Jaillon O."/>
            <person name="Du Pasquier L."/>
            <person name="Boudinot P."/>
            <person name="Liberles D.A."/>
            <person name="Volff J.N."/>
            <person name="Philippe H."/>
            <person name="Lenhard B."/>
            <person name="Roest Crollius H."/>
            <person name="Wincker P."/>
            <person name="Chourrout D."/>
        </authorList>
    </citation>
    <scope>NUCLEOTIDE SEQUENCE [LARGE SCALE GENOMIC DNA]</scope>
</reference>
<evidence type="ECO:0000313" key="3">
    <source>
        <dbReference type="EMBL" id="CBY39194.1"/>
    </source>
</evidence>
<protein>
    <submittedName>
        <fullName evidence="3">Uncharacterized protein</fullName>
    </submittedName>
</protein>
<keyword evidence="1" id="KW-0175">Coiled coil</keyword>
<dbReference type="EMBL" id="FN655457">
    <property type="protein sequence ID" value="CBY39194.1"/>
    <property type="molecule type" value="Genomic_DNA"/>
</dbReference>
<dbReference type="AlphaFoldDB" id="E4YUQ5"/>
<name>E4YUQ5_OIKDI</name>
<gene>
    <name evidence="3" type="ORF">GSOID_T00019744001</name>
</gene>
<feature type="region of interest" description="Disordered" evidence="2">
    <location>
        <begin position="359"/>
        <end position="384"/>
    </location>
</feature>
<sequence>MKSGPSTERILCGADFTPALTLDEQEIMLKHDPKIRSRSILRKASDDSEDNIRQKKSITFQKFSENERCINESSGSWHEETRSNSVFGNDGELSRRYSFVGNKYSNEYTEIEEDEILIEQEEDRSEEEEKKLYGAKIKILAPYVAENDLPDAFLQLVLKNSADSTDLNEFKKSIVDEIDQLERKEDSDEKKEEERKLSYRQRCLDINKCIELGIVDYADDLLYTLAADRTVTDAAWNHKINVLKKRVDLIGNEEENIEEDKEMMPTMNLHIDNNPMDDDELTDRIVKHNKDKLVKVKRIPSRSDRDIEIFAVKEVDQVCLKKQVETLDLAKPDVARGQLSEILETLKVLIKKIDQKRHMERHSVYSQTGHSNEQKKSNQNRENDADLPILAAANFFENSD</sequence>
<organism evidence="3">
    <name type="scientific">Oikopleura dioica</name>
    <name type="common">Tunicate</name>
    <dbReference type="NCBI Taxonomy" id="34765"/>
    <lineage>
        <taxon>Eukaryota</taxon>
        <taxon>Metazoa</taxon>
        <taxon>Chordata</taxon>
        <taxon>Tunicata</taxon>
        <taxon>Appendicularia</taxon>
        <taxon>Copelata</taxon>
        <taxon>Oikopleuridae</taxon>
        <taxon>Oikopleura</taxon>
    </lineage>
</organism>